<protein>
    <submittedName>
        <fullName evidence="1">Uncharacterized protein</fullName>
    </submittedName>
</protein>
<evidence type="ECO:0000313" key="1">
    <source>
        <dbReference type="EMBL" id="KAJ1374558.1"/>
    </source>
</evidence>
<organism evidence="1 2">
    <name type="scientific">Parelaphostrongylus tenuis</name>
    <name type="common">Meningeal worm</name>
    <dbReference type="NCBI Taxonomy" id="148309"/>
    <lineage>
        <taxon>Eukaryota</taxon>
        <taxon>Metazoa</taxon>
        <taxon>Ecdysozoa</taxon>
        <taxon>Nematoda</taxon>
        <taxon>Chromadorea</taxon>
        <taxon>Rhabditida</taxon>
        <taxon>Rhabditina</taxon>
        <taxon>Rhabditomorpha</taxon>
        <taxon>Strongyloidea</taxon>
        <taxon>Metastrongylidae</taxon>
        <taxon>Parelaphostrongylus</taxon>
    </lineage>
</organism>
<sequence length="78" mass="8460">MGGRLSLRDIVTAMLESFSSHKKLSTFRGGASQTNAGRCAGGISMTACYQRQRSRPELCLSVARGVISTFLYEELIDA</sequence>
<dbReference type="AlphaFoldDB" id="A0AAD5WMB5"/>
<comment type="caution">
    <text evidence="1">The sequence shown here is derived from an EMBL/GenBank/DDBJ whole genome shotgun (WGS) entry which is preliminary data.</text>
</comment>
<keyword evidence="2" id="KW-1185">Reference proteome</keyword>
<reference evidence="1" key="1">
    <citation type="submission" date="2021-06" db="EMBL/GenBank/DDBJ databases">
        <title>Parelaphostrongylus tenuis whole genome reference sequence.</title>
        <authorList>
            <person name="Garwood T.J."/>
            <person name="Larsen P.A."/>
            <person name="Fountain-Jones N.M."/>
            <person name="Garbe J.R."/>
            <person name="Macchietto M.G."/>
            <person name="Kania S.A."/>
            <person name="Gerhold R.W."/>
            <person name="Richards J.E."/>
            <person name="Wolf T.M."/>
        </authorList>
    </citation>
    <scope>NUCLEOTIDE SEQUENCE</scope>
    <source>
        <strain evidence="1">MNPRO001-30</strain>
        <tissue evidence="1">Meninges</tissue>
    </source>
</reference>
<name>A0AAD5WMB5_PARTN</name>
<dbReference type="EMBL" id="JAHQIW010007468">
    <property type="protein sequence ID" value="KAJ1374558.1"/>
    <property type="molecule type" value="Genomic_DNA"/>
</dbReference>
<accession>A0AAD5WMB5</accession>
<dbReference type="Proteomes" id="UP001196413">
    <property type="component" value="Unassembled WGS sequence"/>
</dbReference>
<proteinExistence type="predicted"/>
<evidence type="ECO:0000313" key="2">
    <source>
        <dbReference type="Proteomes" id="UP001196413"/>
    </source>
</evidence>
<gene>
    <name evidence="1" type="ORF">KIN20_037266</name>
</gene>